<accession>A0A4R0ND62</accession>
<sequence>MKAIIITIVTAFFSIIKLSAQEAKPAASGIYIDLGKSIPKSISYSISRKAADSSSWEQIANLHFDQDSAMFYANLAQAGRKYPTFKLPETRFHKNIWNLVLSSDITDSIFYYGNTPAFKEALNTAYYDATAKRGLSYTYKITTFSYDGKVALGEKVITSSYPKMPSTDYQLVTQTISPFNKSHVLKYYSNGIQQPAGIVLMRQVYMQTAFEPAAAYTGITNKADSTIYMAVDTLLAPGLTYRYVALPFDDLGNMGLPSDTVKIANTTFNNTAMVMSVKTTSMEAENAIKLNWKLDNTENVRTVNIYRSTSYEGAGYELIGTVAAATTEFLDRKVNPVKTYYYSLQPATIYGPGVLSVRFSGMLKANKKAVAPSGLQAEIANGKVRLTWHRPDFYTRGYYVYRSGNGQDSLKQISELIVTDSTEIVYTDSTALAQNSLSYTYAVKAVNTSYAISSYSEKVNIAAPSTVKLTTPVNVNARMIDSSVVVFWDNKSDKNVLGYNLFKRIKVDGTAPVNKFELLNRDPLSAGLNYYKDVEIADGVTYEYAVQSLSVNKQESALSAPVVSGFKSKRLLPATGIQLTTKGGSVFLSWDNSAQSGLLNYKIYRLKGSESTLLATIDKATSFYEDSAATRTELNTYVITSVSKMGESAPGVAVSIRIK</sequence>
<dbReference type="InterPro" id="IPR013783">
    <property type="entry name" value="Ig-like_fold"/>
</dbReference>
<comment type="caution">
    <text evidence="1">The sequence shown here is derived from an EMBL/GenBank/DDBJ whole genome shotgun (WGS) entry which is preliminary data.</text>
</comment>
<gene>
    <name evidence="1" type="ORF">EZ437_21315</name>
</gene>
<evidence type="ECO:0000313" key="1">
    <source>
        <dbReference type="EMBL" id="TCC96414.1"/>
    </source>
</evidence>
<dbReference type="InterPro" id="IPR036116">
    <property type="entry name" value="FN3_sf"/>
</dbReference>
<dbReference type="OrthoDB" id="923194at2"/>
<evidence type="ECO:0008006" key="3">
    <source>
        <dbReference type="Google" id="ProtNLM"/>
    </source>
</evidence>
<dbReference type="SUPFAM" id="SSF49265">
    <property type="entry name" value="Fibronectin type III"/>
    <property type="match status" value="1"/>
</dbReference>
<proteinExistence type="predicted"/>
<dbReference type="RefSeq" id="WP_131598161.1">
    <property type="nucleotide sequence ID" value="NZ_SJSL01000012.1"/>
</dbReference>
<dbReference type="AlphaFoldDB" id="A0A4R0ND62"/>
<dbReference type="Gene3D" id="2.60.40.10">
    <property type="entry name" value="Immunoglobulins"/>
    <property type="match status" value="4"/>
</dbReference>
<dbReference type="EMBL" id="SJSL01000012">
    <property type="protein sequence ID" value="TCC96414.1"/>
    <property type="molecule type" value="Genomic_DNA"/>
</dbReference>
<keyword evidence="2" id="KW-1185">Reference proteome</keyword>
<reference evidence="1 2" key="1">
    <citation type="submission" date="2019-02" db="EMBL/GenBank/DDBJ databases">
        <title>Pedobacter sp. RP-1-14 sp. nov., isolated from Arctic soil.</title>
        <authorList>
            <person name="Dahal R.H."/>
        </authorList>
    </citation>
    <scope>NUCLEOTIDE SEQUENCE [LARGE SCALE GENOMIC DNA]</scope>
    <source>
        <strain evidence="1 2">RP-1-14</strain>
    </source>
</reference>
<evidence type="ECO:0000313" key="2">
    <source>
        <dbReference type="Proteomes" id="UP000293347"/>
    </source>
</evidence>
<organism evidence="1 2">
    <name type="scientific">Pedobacter psychroterrae</name>
    <dbReference type="NCBI Taxonomy" id="2530453"/>
    <lineage>
        <taxon>Bacteria</taxon>
        <taxon>Pseudomonadati</taxon>
        <taxon>Bacteroidota</taxon>
        <taxon>Sphingobacteriia</taxon>
        <taxon>Sphingobacteriales</taxon>
        <taxon>Sphingobacteriaceae</taxon>
        <taxon>Pedobacter</taxon>
    </lineage>
</organism>
<protein>
    <recommendedName>
        <fullName evidence="3">Fibronectin type 3 domain-containing protein</fullName>
    </recommendedName>
</protein>
<dbReference type="Proteomes" id="UP000293347">
    <property type="component" value="Unassembled WGS sequence"/>
</dbReference>
<name>A0A4R0ND62_9SPHI</name>